<evidence type="ECO:0000313" key="2">
    <source>
        <dbReference type="Proteomes" id="UP000246464"/>
    </source>
</evidence>
<proteinExistence type="predicted"/>
<keyword evidence="2" id="KW-1185">Reference proteome</keyword>
<accession>A0A2U9B3B7</accession>
<dbReference type="EMBL" id="CP026245">
    <property type="protein sequence ID" value="AWO98420.1"/>
    <property type="molecule type" value="Genomic_DNA"/>
</dbReference>
<name>A0A2U9B3B7_SCOMX</name>
<protein>
    <submittedName>
        <fullName evidence="1">Uncharacterized protein</fullName>
    </submittedName>
</protein>
<reference evidence="1 2" key="1">
    <citation type="submission" date="2017-12" db="EMBL/GenBank/DDBJ databases">
        <title>Integrating genomic resources of turbot (Scophthalmus maximus) in depth evaluation of genetic and physical mapping variation across individuals.</title>
        <authorList>
            <person name="Martinez P."/>
        </authorList>
    </citation>
    <scope>NUCLEOTIDE SEQUENCE [LARGE SCALE GENOMIC DNA]</scope>
</reference>
<evidence type="ECO:0000313" key="1">
    <source>
        <dbReference type="EMBL" id="AWO98420.1"/>
    </source>
</evidence>
<sequence>MGTPVLNLCKRHRDRMTDVVSSTHTSSVGNSCVGIADALSAPNTTAPVLQDHDYC</sequence>
<dbReference type="Proteomes" id="UP000246464">
    <property type="component" value="Chromosome 3"/>
</dbReference>
<gene>
    <name evidence="1" type="ORF">SMAX5B_021326</name>
</gene>
<organism evidence="1 2">
    <name type="scientific">Scophthalmus maximus</name>
    <name type="common">Turbot</name>
    <name type="synonym">Psetta maxima</name>
    <dbReference type="NCBI Taxonomy" id="52904"/>
    <lineage>
        <taxon>Eukaryota</taxon>
        <taxon>Metazoa</taxon>
        <taxon>Chordata</taxon>
        <taxon>Craniata</taxon>
        <taxon>Vertebrata</taxon>
        <taxon>Euteleostomi</taxon>
        <taxon>Actinopterygii</taxon>
        <taxon>Neopterygii</taxon>
        <taxon>Teleostei</taxon>
        <taxon>Neoteleostei</taxon>
        <taxon>Acanthomorphata</taxon>
        <taxon>Carangaria</taxon>
        <taxon>Pleuronectiformes</taxon>
        <taxon>Pleuronectoidei</taxon>
        <taxon>Scophthalmidae</taxon>
        <taxon>Scophthalmus</taxon>
    </lineage>
</organism>
<dbReference type="AlphaFoldDB" id="A0A2U9B3B7"/>